<keyword evidence="9" id="KW-0472">Membrane</keyword>
<comment type="subunit">
    <text evidence="2">Homotrimer.</text>
</comment>
<dbReference type="RefSeq" id="WP_038496114.1">
    <property type="nucleotide sequence ID" value="NZ_BCTH01000022.1"/>
</dbReference>
<evidence type="ECO:0000256" key="1">
    <source>
        <dbReference type="ARBA" id="ARBA00004571"/>
    </source>
</evidence>
<dbReference type="Gene3D" id="2.40.160.10">
    <property type="entry name" value="Porin"/>
    <property type="match status" value="1"/>
</dbReference>
<protein>
    <submittedName>
        <fullName evidence="13">Gram-negative porin family protein</fullName>
    </submittedName>
</protein>
<dbReference type="InterPro" id="IPR023614">
    <property type="entry name" value="Porin_dom_sf"/>
</dbReference>
<dbReference type="EMBL" id="HG322949">
    <property type="protein sequence ID" value="CDG85096.1"/>
    <property type="molecule type" value="Genomic_DNA"/>
</dbReference>
<dbReference type="AlphaFoldDB" id="W0VB40"/>
<dbReference type="SUPFAM" id="SSF56935">
    <property type="entry name" value="Porins"/>
    <property type="match status" value="1"/>
</dbReference>
<proteinExistence type="predicted"/>
<dbReference type="GO" id="GO:0009279">
    <property type="term" value="C:cell outer membrane"/>
    <property type="evidence" value="ECO:0007669"/>
    <property type="project" value="UniProtKB-SubCell"/>
</dbReference>
<evidence type="ECO:0000313" key="14">
    <source>
        <dbReference type="Proteomes" id="UP000027604"/>
    </source>
</evidence>
<dbReference type="HOGENOM" id="CLU_038238_1_1_4"/>
<sequence>MKKTLISLAVLAAASTGIAHAQSSVTIYGTVDASFVSERGGAQGTVNKISSGNASASRLGFKGVEDLGSGLSALFVLESGFSVDTGAQDKAGTLFNRQSYVGLGSKDAGTVTLGRQYTPYYNTLSKIADPFAVGYAGSAKNLFPANTRTSNTVLYATPDFSGFSGDLAYTFGEQADSNKAARQIGASFGYANGPLNARLVYNNTNNDSVATATAAGVSRSSARNWLAAANYDFTVVKAYLAYGTNKGINSATYNSGLSNTNFAAGTPGHLDASIQNPYGYATVAPSTDSTNLLVGATIPVGPAGTVMASYIKTNDKGVANADADQWALGYSYALSKRTSTYASYAKIKNKNGAGYTVGGNSEVGTGDKAFNVGVRHSF</sequence>
<dbReference type="CDD" id="cd00342">
    <property type="entry name" value="gram_neg_porins"/>
    <property type="match status" value="1"/>
</dbReference>
<evidence type="ECO:0000256" key="4">
    <source>
        <dbReference type="ARBA" id="ARBA00022452"/>
    </source>
</evidence>
<evidence type="ECO:0000256" key="2">
    <source>
        <dbReference type="ARBA" id="ARBA00011233"/>
    </source>
</evidence>
<keyword evidence="7" id="KW-0406">Ion transport</keyword>
<keyword evidence="5" id="KW-0812">Transmembrane</keyword>
<evidence type="ECO:0000256" key="5">
    <source>
        <dbReference type="ARBA" id="ARBA00022692"/>
    </source>
</evidence>
<dbReference type="InterPro" id="IPR033900">
    <property type="entry name" value="Gram_neg_porin_domain"/>
</dbReference>
<dbReference type="PRINTS" id="PR00184">
    <property type="entry name" value="NEISSPPORIN"/>
</dbReference>
<accession>W0VB40</accession>
<keyword evidence="10" id="KW-0998">Cell outer membrane</keyword>
<evidence type="ECO:0000256" key="10">
    <source>
        <dbReference type="ARBA" id="ARBA00023237"/>
    </source>
</evidence>
<reference evidence="13 14" key="1">
    <citation type="journal article" date="2015" name="Genome Announc.">
        <title>Genome Sequence of Mushroom Soft-Rot Pathogen Janthinobacterium agaricidamnosum.</title>
        <authorList>
            <person name="Graupner K."/>
            <person name="Lackner G."/>
            <person name="Hertweck C."/>
        </authorList>
    </citation>
    <scope>NUCLEOTIDE SEQUENCE [LARGE SCALE GENOMIC DNA]</scope>
    <source>
        <strain evidence="14">NBRC 102515 / DSM 9628</strain>
    </source>
</reference>
<dbReference type="InterPro" id="IPR001702">
    <property type="entry name" value="Porin_Gram-ve"/>
</dbReference>
<keyword evidence="14" id="KW-1185">Reference proteome</keyword>
<keyword evidence="6 11" id="KW-0732">Signal</keyword>
<dbReference type="STRING" id="1349767.GJA_4489"/>
<evidence type="ECO:0000313" key="13">
    <source>
        <dbReference type="EMBL" id="CDG85096.1"/>
    </source>
</evidence>
<keyword evidence="8" id="KW-0626">Porin</keyword>
<evidence type="ECO:0000256" key="7">
    <source>
        <dbReference type="ARBA" id="ARBA00023065"/>
    </source>
</evidence>
<dbReference type="GO" id="GO:0015288">
    <property type="term" value="F:porin activity"/>
    <property type="evidence" value="ECO:0007669"/>
    <property type="project" value="UniProtKB-KW"/>
</dbReference>
<comment type="subcellular location">
    <subcellularLocation>
        <location evidence="1">Cell outer membrane</location>
        <topology evidence="1">Multi-pass membrane protein</topology>
    </subcellularLocation>
</comment>
<name>W0VB40_9BURK</name>
<dbReference type="Proteomes" id="UP000027604">
    <property type="component" value="Chromosome I"/>
</dbReference>
<dbReference type="eggNOG" id="COG3203">
    <property type="taxonomic scope" value="Bacteria"/>
</dbReference>
<evidence type="ECO:0000256" key="3">
    <source>
        <dbReference type="ARBA" id="ARBA00022448"/>
    </source>
</evidence>
<dbReference type="PATRIC" id="fig|1349767.4.peg.1130"/>
<dbReference type="InterPro" id="IPR050298">
    <property type="entry name" value="Gram-neg_bact_OMP"/>
</dbReference>
<organism evidence="13 14">
    <name type="scientific">Janthinobacterium agaricidamnosum NBRC 102515 = DSM 9628</name>
    <dbReference type="NCBI Taxonomy" id="1349767"/>
    <lineage>
        <taxon>Bacteria</taxon>
        <taxon>Pseudomonadati</taxon>
        <taxon>Pseudomonadota</taxon>
        <taxon>Betaproteobacteria</taxon>
        <taxon>Burkholderiales</taxon>
        <taxon>Oxalobacteraceae</taxon>
        <taxon>Janthinobacterium</taxon>
    </lineage>
</organism>
<dbReference type="OrthoDB" id="5293374at2"/>
<dbReference type="PANTHER" id="PTHR34501:SF9">
    <property type="entry name" value="MAJOR OUTER MEMBRANE PROTEIN P.IA"/>
    <property type="match status" value="1"/>
</dbReference>
<feature type="signal peptide" evidence="11">
    <location>
        <begin position="1"/>
        <end position="21"/>
    </location>
</feature>
<evidence type="ECO:0000256" key="6">
    <source>
        <dbReference type="ARBA" id="ARBA00022729"/>
    </source>
</evidence>
<evidence type="ECO:0000259" key="12">
    <source>
        <dbReference type="Pfam" id="PF13609"/>
    </source>
</evidence>
<dbReference type="GO" id="GO:0034220">
    <property type="term" value="P:monoatomic ion transmembrane transport"/>
    <property type="evidence" value="ECO:0007669"/>
    <property type="project" value="InterPro"/>
</dbReference>
<gene>
    <name evidence="13" type="ORF">GJA_4489</name>
</gene>
<dbReference type="InterPro" id="IPR002299">
    <property type="entry name" value="Porin_Neis"/>
</dbReference>
<dbReference type="PANTHER" id="PTHR34501">
    <property type="entry name" value="PROTEIN YDDL-RELATED"/>
    <property type="match status" value="1"/>
</dbReference>
<evidence type="ECO:0000256" key="11">
    <source>
        <dbReference type="SAM" id="SignalP"/>
    </source>
</evidence>
<evidence type="ECO:0000256" key="8">
    <source>
        <dbReference type="ARBA" id="ARBA00023114"/>
    </source>
</evidence>
<dbReference type="Pfam" id="PF13609">
    <property type="entry name" value="Porin_4"/>
    <property type="match status" value="1"/>
</dbReference>
<dbReference type="KEGG" id="jag:GJA_4489"/>
<feature type="domain" description="Porin" evidence="12">
    <location>
        <begin position="8"/>
        <end position="351"/>
    </location>
</feature>
<keyword evidence="4" id="KW-1134">Transmembrane beta strand</keyword>
<evidence type="ECO:0000256" key="9">
    <source>
        <dbReference type="ARBA" id="ARBA00023136"/>
    </source>
</evidence>
<feature type="chain" id="PRO_5004797730" evidence="11">
    <location>
        <begin position="22"/>
        <end position="378"/>
    </location>
</feature>
<dbReference type="GO" id="GO:0046930">
    <property type="term" value="C:pore complex"/>
    <property type="evidence" value="ECO:0007669"/>
    <property type="project" value="UniProtKB-KW"/>
</dbReference>
<keyword evidence="3" id="KW-0813">Transport</keyword>
<dbReference type="PRINTS" id="PR00182">
    <property type="entry name" value="ECOLNEIPORIN"/>
</dbReference>